<evidence type="ECO:0008006" key="3">
    <source>
        <dbReference type="Google" id="ProtNLM"/>
    </source>
</evidence>
<evidence type="ECO:0000313" key="2">
    <source>
        <dbReference type="Proteomes" id="UP001235939"/>
    </source>
</evidence>
<gene>
    <name evidence="1" type="ORF">LAZ67_2004634</name>
</gene>
<accession>A0ABY6K4P2</accession>
<keyword evidence="2" id="KW-1185">Reference proteome</keyword>
<dbReference type="Proteomes" id="UP001235939">
    <property type="component" value="Chromosome 02"/>
</dbReference>
<protein>
    <recommendedName>
        <fullName evidence="3">Gag-pol polyprotein</fullName>
    </recommendedName>
</protein>
<dbReference type="InterPro" id="IPR021109">
    <property type="entry name" value="Peptidase_aspartic_dom_sf"/>
</dbReference>
<name>A0ABY6K4P2_9ARAC</name>
<dbReference type="EMBL" id="CP092864">
    <property type="protein sequence ID" value="UYV63550.1"/>
    <property type="molecule type" value="Genomic_DNA"/>
</dbReference>
<reference evidence="1 2" key="1">
    <citation type="submission" date="2022-01" db="EMBL/GenBank/DDBJ databases">
        <title>A chromosomal length assembly of Cordylochernes scorpioides.</title>
        <authorList>
            <person name="Zeh D."/>
            <person name="Zeh J."/>
        </authorList>
    </citation>
    <scope>NUCLEOTIDE SEQUENCE [LARGE SCALE GENOMIC DNA]</scope>
    <source>
        <strain evidence="1">IN4F17</strain>
        <tissue evidence="1">Whole Body</tissue>
    </source>
</reference>
<proteinExistence type="predicted"/>
<sequence>MFANRNTPDNAEIVNICSYGGDQTGNLPIVKVNINGNMGHLLYDTGSLVSIIDSEKCKVLKENWDDAFKTLHIVSVTGHEQTLTRVKTCRVGNENGSELGEIRFWLMSLGDKGYDGILGINYIRRFNIPLPLIRERCNMISLKLEDRDYVDLSCVASAHKPMVSSSLEDKLVVYIENEAVKLPSTEFNINYMQSEVKNLTTVSDGVSVYIRRHFSHCNSLEDEICKCKRSH</sequence>
<organism evidence="1 2">
    <name type="scientific">Cordylochernes scorpioides</name>
    <dbReference type="NCBI Taxonomy" id="51811"/>
    <lineage>
        <taxon>Eukaryota</taxon>
        <taxon>Metazoa</taxon>
        <taxon>Ecdysozoa</taxon>
        <taxon>Arthropoda</taxon>
        <taxon>Chelicerata</taxon>
        <taxon>Arachnida</taxon>
        <taxon>Pseudoscorpiones</taxon>
        <taxon>Cheliferoidea</taxon>
        <taxon>Chernetidae</taxon>
        <taxon>Cordylochernes</taxon>
    </lineage>
</organism>
<dbReference type="SUPFAM" id="SSF50630">
    <property type="entry name" value="Acid proteases"/>
    <property type="match status" value="1"/>
</dbReference>
<evidence type="ECO:0000313" key="1">
    <source>
        <dbReference type="EMBL" id="UYV63550.1"/>
    </source>
</evidence>
<dbReference type="Gene3D" id="2.40.70.10">
    <property type="entry name" value="Acid Proteases"/>
    <property type="match status" value="1"/>
</dbReference>